<evidence type="ECO:0000313" key="2">
    <source>
        <dbReference type="EMBL" id="KAG3220829.1"/>
    </source>
</evidence>
<reference evidence="2" key="1">
    <citation type="submission" date="2018-05" db="EMBL/GenBank/DDBJ databases">
        <title>Effector identification in a new, highly contiguous assembly of the strawberry crown rot pathogen Phytophthora cactorum.</title>
        <authorList>
            <person name="Armitage A.D."/>
            <person name="Nellist C.F."/>
            <person name="Bates H."/>
            <person name="Vickerstaff R.J."/>
            <person name="Harrison R.J."/>
        </authorList>
    </citation>
    <scope>NUCLEOTIDE SEQUENCE</scope>
    <source>
        <strain evidence="1">4040</strain>
        <strain evidence="2">P421</strain>
    </source>
</reference>
<name>A0A8T1KMV3_9STRA</name>
<dbReference type="Proteomes" id="UP000736787">
    <property type="component" value="Unassembled WGS sequence"/>
</dbReference>
<sequence>MDLVPQLENVHVKDKTTPLVLLLEDALNEHGVALIG</sequence>
<dbReference type="EMBL" id="RCMK01000277">
    <property type="protein sequence ID" value="KAG2939197.1"/>
    <property type="molecule type" value="Genomic_DNA"/>
</dbReference>
<evidence type="ECO:0000313" key="3">
    <source>
        <dbReference type="Proteomes" id="UP000760860"/>
    </source>
</evidence>
<comment type="caution">
    <text evidence="2">The sequence shown here is derived from an EMBL/GenBank/DDBJ whole genome shotgun (WGS) entry which is preliminary data.</text>
</comment>
<gene>
    <name evidence="1" type="ORF">PC117_g11007</name>
    <name evidence="2" type="ORF">PC129_g8411</name>
</gene>
<protein>
    <submittedName>
        <fullName evidence="2">Uncharacterized protein</fullName>
    </submittedName>
</protein>
<dbReference type="AlphaFoldDB" id="A0A8T1KMV3"/>
<accession>A0A8T1KMV3</accession>
<evidence type="ECO:0000313" key="1">
    <source>
        <dbReference type="EMBL" id="KAG2939197.1"/>
    </source>
</evidence>
<organism evidence="2 3">
    <name type="scientific">Phytophthora cactorum</name>
    <dbReference type="NCBI Taxonomy" id="29920"/>
    <lineage>
        <taxon>Eukaryota</taxon>
        <taxon>Sar</taxon>
        <taxon>Stramenopiles</taxon>
        <taxon>Oomycota</taxon>
        <taxon>Peronosporomycetes</taxon>
        <taxon>Peronosporales</taxon>
        <taxon>Peronosporaceae</taxon>
        <taxon>Phytophthora</taxon>
    </lineage>
</organism>
<proteinExistence type="predicted"/>
<dbReference type="Proteomes" id="UP000760860">
    <property type="component" value="Unassembled WGS sequence"/>
</dbReference>
<dbReference type="EMBL" id="RCMV01000245">
    <property type="protein sequence ID" value="KAG3220829.1"/>
    <property type="molecule type" value="Genomic_DNA"/>
</dbReference>